<evidence type="ECO:0000256" key="5">
    <source>
        <dbReference type="ARBA" id="ARBA00023242"/>
    </source>
</evidence>
<dbReference type="InterPro" id="IPR045886">
    <property type="entry name" value="ThiF/MoeB/HesA"/>
</dbReference>
<protein>
    <recommendedName>
        <fullName evidence="7">SUMO-activating enzyme subunit 1</fullName>
    </recommendedName>
    <alternativeName>
        <fullName evidence="8">Ubiquitin-like 1-activating enzyme E1A</fullName>
    </alternativeName>
</protein>
<comment type="similarity">
    <text evidence="3">Belongs to the ubiquitin-activating E1 family.</text>
</comment>
<dbReference type="OrthoDB" id="10252231at2759"/>
<feature type="region of interest" description="Disordered" evidence="9">
    <location>
        <begin position="1"/>
        <end position="20"/>
    </location>
</feature>
<dbReference type="GO" id="GO:0019948">
    <property type="term" value="F:SUMO activating enzyme activity"/>
    <property type="evidence" value="ECO:0007669"/>
    <property type="project" value="TreeGrafter"/>
</dbReference>
<dbReference type="InterPro" id="IPR000594">
    <property type="entry name" value="ThiF_NAD_FAD-bd"/>
</dbReference>
<feature type="domain" description="THIF-type NAD/FAD binding fold" evidence="10">
    <location>
        <begin position="31"/>
        <end position="351"/>
    </location>
</feature>
<evidence type="ECO:0000256" key="9">
    <source>
        <dbReference type="SAM" id="MobiDB-lite"/>
    </source>
</evidence>
<dbReference type="GO" id="GO:0031510">
    <property type="term" value="C:SUMO activating enzyme complex"/>
    <property type="evidence" value="ECO:0007669"/>
    <property type="project" value="TreeGrafter"/>
</dbReference>
<dbReference type="SUPFAM" id="SSF69572">
    <property type="entry name" value="Activating enzymes of the ubiquitin-like proteins"/>
    <property type="match status" value="1"/>
</dbReference>
<comment type="subunit">
    <text evidence="6">Heterodimer of SAE1 and UBA2/SAE2. The heterodimer corresponds to the two domains that are encoded on a single polypeptide chain in ubiquitin-activating enzyme E1. Interacts with UBE2I.</text>
</comment>
<evidence type="ECO:0000256" key="2">
    <source>
        <dbReference type="ARBA" id="ARBA00004718"/>
    </source>
</evidence>
<dbReference type="Gene3D" id="3.40.50.720">
    <property type="entry name" value="NAD(P)-binding Rossmann-like Domain"/>
    <property type="match status" value="1"/>
</dbReference>
<evidence type="ECO:0000256" key="3">
    <source>
        <dbReference type="ARBA" id="ARBA00005673"/>
    </source>
</evidence>
<evidence type="ECO:0000256" key="7">
    <source>
        <dbReference type="ARBA" id="ARBA00044187"/>
    </source>
</evidence>
<evidence type="ECO:0000313" key="12">
    <source>
        <dbReference type="WBParaSite" id="HCON_00132420-00001"/>
    </source>
</evidence>
<dbReference type="InterPro" id="IPR000011">
    <property type="entry name" value="UBQ/SUMO-activ_enz_E1-like"/>
</dbReference>
<comment type="pathway">
    <text evidence="2">Protein modification; protein sumoylation.</text>
</comment>
<evidence type="ECO:0000256" key="4">
    <source>
        <dbReference type="ARBA" id="ARBA00022786"/>
    </source>
</evidence>
<dbReference type="OMA" id="EFFGQFD"/>
<evidence type="ECO:0000256" key="6">
    <source>
        <dbReference type="ARBA" id="ARBA00026003"/>
    </source>
</evidence>
<keyword evidence="11" id="KW-1185">Reference proteome</keyword>
<evidence type="ECO:0000256" key="1">
    <source>
        <dbReference type="ARBA" id="ARBA00004123"/>
    </source>
</evidence>
<reference evidence="12" key="1">
    <citation type="submission" date="2020-12" db="UniProtKB">
        <authorList>
            <consortium name="WormBaseParasite"/>
        </authorList>
    </citation>
    <scope>IDENTIFICATION</scope>
    <source>
        <strain evidence="12">MHco3</strain>
    </source>
</reference>
<dbReference type="Proteomes" id="UP000025227">
    <property type="component" value="Unplaced"/>
</dbReference>
<accession>A0A7I4YQ49</accession>
<comment type="subcellular location">
    <subcellularLocation>
        <location evidence="1">Nucleus</location>
    </subcellularLocation>
</comment>
<dbReference type="Pfam" id="PF00899">
    <property type="entry name" value="ThiF"/>
    <property type="match status" value="1"/>
</dbReference>
<dbReference type="WBParaSite" id="HCON_00132420-00001">
    <property type="protein sequence ID" value="HCON_00132420-00001"/>
    <property type="gene ID" value="HCON_00132420"/>
</dbReference>
<dbReference type="InterPro" id="IPR035985">
    <property type="entry name" value="Ubiquitin-activating_enz"/>
</dbReference>
<dbReference type="PANTHER" id="PTHR10953:SF162">
    <property type="entry name" value="SUMO-ACTIVATING ENZYME SUBUNIT 1"/>
    <property type="match status" value="1"/>
</dbReference>
<keyword evidence="5" id="KW-0539">Nucleus</keyword>
<dbReference type="GO" id="GO:0005737">
    <property type="term" value="C:cytoplasm"/>
    <property type="evidence" value="ECO:0007669"/>
    <property type="project" value="TreeGrafter"/>
</dbReference>
<proteinExistence type="inferred from homology"/>
<keyword evidence="4" id="KW-0833">Ubl conjugation pathway</keyword>
<dbReference type="PRINTS" id="PR01849">
    <property type="entry name" value="UBIQUITINACT"/>
</dbReference>
<evidence type="ECO:0000256" key="8">
    <source>
        <dbReference type="ARBA" id="ARBA00044354"/>
    </source>
</evidence>
<dbReference type="AlphaFoldDB" id="A0A7I4YQ49"/>
<name>A0A7I4YQ49_HAECO</name>
<evidence type="ECO:0000259" key="10">
    <source>
        <dbReference type="Pfam" id="PF00899"/>
    </source>
</evidence>
<dbReference type="PANTHER" id="PTHR10953">
    <property type="entry name" value="UBIQUITIN-ACTIVATING ENZYME E1"/>
    <property type="match status" value="1"/>
</dbReference>
<organism evidence="11 12">
    <name type="scientific">Haemonchus contortus</name>
    <name type="common">Barber pole worm</name>
    <dbReference type="NCBI Taxonomy" id="6289"/>
    <lineage>
        <taxon>Eukaryota</taxon>
        <taxon>Metazoa</taxon>
        <taxon>Ecdysozoa</taxon>
        <taxon>Nematoda</taxon>
        <taxon>Chromadorea</taxon>
        <taxon>Rhabditida</taxon>
        <taxon>Rhabditina</taxon>
        <taxon>Rhabditomorpha</taxon>
        <taxon>Strongyloidea</taxon>
        <taxon>Trichostrongylidae</taxon>
        <taxon>Haemonchus</taxon>
    </lineage>
</organism>
<sequence length="362" mass="40310">MRLSSGASGDPSLSHAGDGEVQLSKAEAEVYDRQIRLWGLEAQQKLHAASAFICGLSGVGAEIAKNLMLCGLRSLTLMDKEVVKRDDIDSSFLLGDSSVGLNRAKASFEKIQALNPMVKVEVVESDLNSMEHDFVSRFTLVVLCDQAYDDVLLWNERCRKLNVGFIACSVYGWVGYSFFDFNNHLFLSAVEKEQEAICSEDGSGTSNVPQTVDLDSENLFEKKMFHYPSFADAFNVDWSKKQLIRKSRRLIPCSYFPLKAMLRAQKESKLTGDEVNDVSVLTELWSEEVLAANHELERQTFQPEKFVYLLGPQLSSVCAIVGGLTGQEAIKAMSEKERPLQNVFIYSALDTTGIVCHFPPPH</sequence>
<evidence type="ECO:0000313" key="11">
    <source>
        <dbReference type="Proteomes" id="UP000025227"/>
    </source>
</evidence>
<dbReference type="GO" id="GO:0016925">
    <property type="term" value="P:protein sumoylation"/>
    <property type="evidence" value="ECO:0007669"/>
    <property type="project" value="TreeGrafter"/>
</dbReference>